<feature type="region of interest" description="Disordered" evidence="4">
    <location>
        <begin position="1"/>
        <end position="70"/>
    </location>
</feature>
<organism evidence="6">
    <name type="scientific">Anthurium amnicola</name>
    <dbReference type="NCBI Taxonomy" id="1678845"/>
    <lineage>
        <taxon>Eukaryota</taxon>
        <taxon>Viridiplantae</taxon>
        <taxon>Streptophyta</taxon>
        <taxon>Embryophyta</taxon>
        <taxon>Tracheophyta</taxon>
        <taxon>Spermatophyta</taxon>
        <taxon>Magnoliopsida</taxon>
        <taxon>Liliopsida</taxon>
        <taxon>Araceae</taxon>
        <taxon>Pothoideae</taxon>
        <taxon>Potheae</taxon>
        <taxon>Anthurium</taxon>
    </lineage>
</organism>
<protein>
    <submittedName>
        <fullName evidence="6">Interactor of constitutive active ROPs 2, chloroplastic</fullName>
    </submittedName>
</protein>
<evidence type="ECO:0000256" key="3">
    <source>
        <dbReference type="SAM" id="Coils"/>
    </source>
</evidence>
<feature type="coiled-coil region" evidence="3">
    <location>
        <begin position="550"/>
        <end position="594"/>
    </location>
</feature>
<keyword evidence="2 3" id="KW-0175">Coiled coil</keyword>
<feature type="region of interest" description="Disordered" evidence="4">
    <location>
        <begin position="630"/>
        <end position="653"/>
    </location>
</feature>
<name>A0A1D1XT09_9ARAE</name>
<proteinExistence type="inferred from homology"/>
<feature type="coiled-coil region" evidence="3">
    <location>
        <begin position="366"/>
        <end position="520"/>
    </location>
</feature>
<feature type="compositionally biased region" description="Polar residues" evidence="4">
    <location>
        <begin position="1"/>
        <end position="27"/>
    </location>
</feature>
<reference evidence="6" key="1">
    <citation type="submission" date="2015-07" db="EMBL/GenBank/DDBJ databases">
        <title>Transcriptome Assembly of Anthurium amnicola.</title>
        <authorList>
            <person name="Suzuki J."/>
        </authorList>
    </citation>
    <scope>NUCLEOTIDE SEQUENCE</scope>
</reference>
<accession>A0A1D1XT09</accession>
<comment type="similarity">
    <text evidence="1">Belongs to the ICR family.</text>
</comment>
<dbReference type="EMBL" id="GDJX01022421">
    <property type="protein sequence ID" value="JAT45515.1"/>
    <property type="molecule type" value="Transcribed_RNA"/>
</dbReference>
<sequence>MQASKTRSGSSNTPQKTSPITPRSTRQPRVAGPEPDSVTSTNPTTRTPTGKGPKLLDRRSPRSPASEKKCFSRMSELESQLIQAQEDLKKTKELLSSAETCKMRALEEADEAKKQYLAMASNYAETMHQLQDISTCEDTVVQDQNSVDSAALSTAMNEIQELKLQIEILVGSEAAQSKQAQLAHAELHNLKQDMVETVSLVEGLRTDLHGYEKSKLEYQELLSEIQMQLEVSNSTIKTLHFDGLEVIKSFQSVCVELDESKTQVNTLEGDASVVLSEVEQLRSALDAAEIRLKEEQVKSLLQICSSEDIVSTLQSQVKQLQSALEAAETRLPEQTRSTMETHSACELADDTRIESGPKEPETELALKEANVVISKLKADLIDKETEVRRVSDLNDRLKEEIEKSRSTVAEPELNSQLKMSLTEAAELKLNLVDKENELKAKIIDKETELHRILDLNEKLKQEIENLRMNPTESELESMLKVSMAEVAELKANLMDKETELQGISEENMVLKVEVQRKEENMRKSSESAAAELESARVSEQAAVIRLGHMIEEADKSSKRAAEVAEQLEAAQTTASEVEAELRRMRIQSEQWRKAAEAAAAILTTGNNGKLMERTGSMDSEYAHLGGKFLSSPCSEDMDDESPKKKKNNVLKKLGVLWKKGQK</sequence>
<feature type="compositionally biased region" description="Basic and acidic residues" evidence="4">
    <location>
        <begin position="54"/>
        <end position="70"/>
    </location>
</feature>
<gene>
    <name evidence="6" type="primary">ICR2_7</name>
    <name evidence="5" type="synonym">ICR2_1</name>
    <name evidence="6" type="ORF">g.43374</name>
    <name evidence="5" type="ORF">g.43377</name>
</gene>
<dbReference type="PANTHER" id="PTHR34224:SF4">
    <property type="entry name" value="INTERACTOR OF CONSTITUTIVE ACTIVE ROPS 2, CHLOROPLASTIC"/>
    <property type="match status" value="1"/>
</dbReference>
<dbReference type="InterPro" id="IPR029688">
    <property type="entry name" value="ICR"/>
</dbReference>
<evidence type="ECO:0000256" key="4">
    <source>
        <dbReference type="SAM" id="MobiDB-lite"/>
    </source>
</evidence>
<evidence type="ECO:0000313" key="5">
    <source>
        <dbReference type="EMBL" id="JAT45371.1"/>
    </source>
</evidence>
<evidence type="ECO:0000313" key="6">
    <source>
        <dbReference type="EMBL" id="JAT45515.1"/>
    </source>
</evidence>
<dbReference type="AlphaFoldDB" id="A0A1D1XT09"/>
<feature type="compositionally biased region" description="Low complexity" evidence="4">
    <location>
        <begin position="39"/>
        <end position="49"/>
    </location>
</feature>
<evidence type="ECO:0000256" key="2">
    <source>
        <dbReference type="ARBA" id="ARBA00023054"/>
    </source>
</evidence>
<evidence type="ECO:0000256" key="1">
    <source>
        <dbReference type="ARBA" id="ARBA00009778"/>
    </source>
</evidence>
<dbReference type="EMBL" id="GDJX01022565">
    <property type="protein sequence ID" value="JAT45371.1"/>
    <property type="molecule type" value="Transcribed_RNA"/>
</dbReference>
<feature type="coiled-coil region" evidence="3">
    <location>
        <begin position="278"/>
        <end position="337"/>
    </location>
</feature>
<feature type="coiled-coil region" evidence="3">
    <location>
        <begin position="74"/>
        <end position="115"/>
    </location>
</feature>
<dbReference type="PANTHER" id="PTHR34224">
    <property type="entry name" value="INTERACTOR OF CONSTITUTIVE ACTIVE ROPS 2, CHLOROPLASTIC-RELATED"/>
    <property type="match status" value="1"/>
</dbReference>